<reference evidence="3" key="1">
    <citation type="journal article" date="2019" name="Int. J. Syst. Evol. Microbiol.">
        <title>The Global Catalogue of Microorganisms (GCM) 10K type strain sequencing project: providing services to taxonomists for standard genome sequencing and annotation.</title>
        <authorList>
            <consortium name="The Broad Institute Genomics Platform"/>
            <consortium name="The Broad Institute Genome Sequencing Center for Infectious Disease"/>
            <person name="Wu L."/>
            <person name="Ma J."/>
        </authorList>
    </citation>
    <scope>NUCLEOTIDE SEQUENCE [LARGE SCALE GENOMIC DNA]</scope>
    <source>
        <strain evidence="3">JCM 17738</strain>
    </source>
</reference>
<accession>A0ABP8K4R0</accession>
<organism evidence="2 3">
    <name type="scientific">Ornithinibacter aureus</name>
    <dbReference type="NCBI Taxonomy" id="622664"/>
    <lineage>
        <taxon>Bacteria</taxon>
        <taxon>Bacillati</taxon>
        <taxon>Actinomycetota</taxon>
        <taxon>Actinomycetes</taxon>
        <taxon>Micrococcales</taxon>
        <taxon>Intrasporangiaceae</taxon>
        <taxon>Ornithinibacter</taxon>
    </lineage>
</organism>
<gene>
    <name evidence="2" type="ORF">GCM10023153_27660</name>
</gene>
<dbReference type="EMBL" id="BAABFX010000038">
    <property type="protein sequence ID" value="GAA4400303.1"/>
    <property type="molecule type" value="Genomic_DNA"/>
</dbReference>
<feature type="region of interest" description="Disordered" evidence="1">
    <location>
        <begin position="1"/>
        <end position="37"/>
    </location>
</feature>
<proteinExistence type="predicted"/>
<dbReference type="Proteomes" id="UP001500390">
    <property type="component" value="Unassembled WGS sequence"/>
</dbReference>
<dbReference type="RefSeq" id="WP_159902866.1">
    <property type="nucleotide sequence ID" value="NZ_BAABFX010000038.1"/>
</dbReference>
<evidence type="ECO:0000313" key="2">
    <source>
        <dbReference type="EMBL" id="GAA4400303.1"/>
    </source>
</evidence>
<evidence type="ECO:0000256" key="1">
    <source>
        <dbReference type="SAM" id="MobiDB-lite"/>
    </source>
</evidence>
<keyword evidence="3" id="KW-1185">Reference proteome</keyword>
<name>A0ABP8K4R0_9MICO</name>
<protein>
    <submittedName>
        <fullName evidence="2">Uncharacterized protein</fullName>
    </submittedName>
</protein>
<evidence type="ECO:0000313" key="3">
    <source>
        <dbReference type="Proteomes" id="UP001500390"/>
    </source>
</evidence>
<sequence length="92" mass="9750">MNNHAIDPAHGDVHADLPATGSSLGAQPQPGPEKHERPWRHHLLMMVMCLPMLVIVGALVITGVAGAGAIGYAVLCTAMMAAMMMLMRGDRH</sequence>
<comment type="caution">
    <text evidence="2">The sequence shown here is derived from an EMBL/GenBank/DDBJ whole genome shotgun (WGS) entry which is preliminary data.</text>
</comment>